<evidence type="ECO:0000313" key="5">
    <source>
        <dbReference type="EMBL" id="MBW9111640.1"/>
    </source>
</evidence>
<keyword evidence="1" id="KW-0328">Glycosyltransferase</keyword>
<dbReference type="CDD" id="cd03801">
    <property type="entry name" value="GT4_PimA-like"/>
    <property type="match status" value="1"/>
</dbReference>
<dbReference type="RefSeq" id="WP_220340512.1">
    <property type="nucleotide sequence ID" value="NZ_JAEUAX010000014.1"/>
</dbReference>
<keyword evidence="6" id="KW-1185">Reference proteome</keyword>
<dbReference type="SUPFAM" id="SSF53756">
    <property type="entry name" value="UDP-Glycosyltransferase/glycogen phosphorylase"/>
    <property type="match status" value="1"/>
</dbReference>
<dbReference type="InterPro" id="IPR001296">
    <property type="entry name" value="Glyco_trans_1"/>
</dbReference>
<protein>
    <submittedName>
        <fullName evidence="5">Glycosyltransferase family 4 protein</fullName>
    </submittedName>
</protein>
<dbReference type="Proteomes" id="UP000777440">
    <property type="component" value="Unassembled WGS sequence"/>
</dbReference>
<evidence type="ECO:0000313" key="6">
    <source>
        <dbReference type="Proteomes" id="UP000777440"/>
    </source>
</evidence>
<dbReference type="InterPro" id="IPR028098">
    <property type="entry name" value="Glyco_trans_4-like_N"/>
</dbReference>
<reference evidence="5 6" key="1">
    <citation type="journal article" date="2021" name="MBio">
        <title>Poor Competitiveness of Bradyrhizobium in Pigeon Pea Root Colonization in Indian Soils.</title>
        <authorList>
            <person name="Chalasani D."/>
            <person name="Basu A."/>
            <person name="Pullabhotla S.V.S.R.N."/>
            <person name="Jorrin B."/>
            <person name="Neal A.L."/>
            <person name="Poole P.S."/>
            <person name="Podile A.R."/>
            <person name="Tkacz A."/>
        </authorList>
    </citation>
    <scope>NUCLEOTIDE SEQUENCE [LARGE SCALE GENOMIC DNA]</scope>
    <source>
        <strain evidence="5 6">HU12</strain>
    </source>
</reference>
<dbReference type="Pfam" id="PF13579">
    <property type="entry name" value="Glyco_trans_4_4"/>
    <property type="match status" value="1"/>
</dbReference>
<accession>A0ABS7I2S0</accession>
<dbReference type="Gene3D" id="3.40.50.2000">
    <property type="entry name" value="Glycogen Phosphorylase B"/>
    <property type="match status" value="2"/>
</dbReference>
<dbReference type="PANTHER" id="PTHR12526:SF635">
    <property type="entry name" value="GLYCOSYL TRANSFERASE GROUP 1"/>
    <property type="match status" value="1"/>
</dbReference>
<dbReference type="PANTHER" id="PTHR12526">
    <property type="entry name" value="GLYCOSYLTRANSFERASE"/>
    <property type="match status" value="1"/>
</dbReference>
<dbReference type="Pfam" id="PF00534">
    <property type="entry name" value="Glycos_transf_1"/>
    <property type="match status" value="1"/>
</dbReference>
<feature type="domain" description="Glycosyltransferase subfamily 4-like N-terminal" evidence="4">
    <location>
        <begin position="24"/>
        <end position="182"/>
    </location>
</feature>
<evidence type="ECO:0000256" key="2">
    <source>
        <dbReference type="ARBA" id="ARBA00022679"/>
    </source>
</evidence>
<proteinExistence type="predicted"/>
<comment type="caution">
    <text evidence="5">The sequence shown here is derived from an EMBL/GenBank/DDBJ whole genome shotgun (WGS) entry which is preliminary data.</text>
</comment>
<evidence type="ECO:0000259" key="4">
    <source>
        <dbReference type="Pfam" id="PF13579"/>
    </source>
</evidence>
<gene>
    <name evidence="5" type="ORF">JNB61_17870</name>
</gene>
<dbReference type="EMBL" id="JAEUAX010000014">
    <property type="protein sequence ID" value="MBW9111640.1"/>
    <property type="molecule type" value="Genomic_DNA"/>
</dbReference>
<evidence type="ECO:0000256" key="1">
    <source>
        <dbReference type="ARBA" id="ARBA00022676"/>
    </source>
</evidence>
<sequence>MTASDHLRAVWVSGAFGFGDDLAYFREVLGQFARRFPDAVVLVREGYPVDRYPELPLVPDLRFWVRRRDRSVGEFTYTGNLRIPTFRTAWRMLRRPTDVVVVVEFTPTALVSATAAHLRRRRVVQLIESDPSFRGGRDGRIATTVKRAFARRSHVVLVSNDRTARYARERLGIRAERLRIGPYLTSQPAQPSTGSDDGGSVRFLFLNSLQRRKGLHLLLAALAELPAHTRDWTLDVVGDGPERARLEGQAVELGLAERVRFHGRRSHDEVAADYARSHVVVCPTQGDYRSLAGFEAVNARRPVVLSTRDGAAEEIVDSGAAAVAVDPVERRALAAVLASFLQDDTHLAKQLEIASVPPGRFSVEVVGANLESAIRAAVR</sequence>
<name>A0ABS7I2S0_9MICO</name>
<feature type="domain" description="Glycosyl transferase family 1" evidence="3">
    <location>
        <begin position="200"/>
        <end position="349"/>
    </location>
</feature>
<organism evidence="5 6">
    <name type="scientific">Microbacterium ureisolvens</name>
    <dbReference type="NCBI Taxonomy" id="2781186"/>
    <lineage>
        <taxon>Bacteria</taxon>
        <taxon>Bacillati</taxon>
        <taxon>Actinomycetota</taxon>
        <taxon>Actinomycetes</taxon>
        <taxon>Micrococcales</taxon>
        <taxon>Microbacteriaceae</taxon>
        <taxon>Microbacterium</taxon>
    </lineage>
</organism>
<evidence type="ECO:0000259" key="3">
    <source>
        <dbReference type="Pfam" id="PF00534"/>
    </source>
</evidence>
<keyword evidence="2" id="KW-0808">Transferase</keyword>